<evidence type="ECO:0000313" key="2">
    <source>
        <dbReference type="Proteomes" id="UP001500582"/>
    </source>
</evidence>
<accession>A0ABP8GNZ7</accession>
<name>A0ABP8GNZ7_9SPHI</name>
<evidence type="ECO:0008006" key="3">
    <source>
        <dbReference type="Google" id="ProtNLM"/>
    </source>
</evidence>
<reference evidence="2" key="1">
    <citation type="journal article" date="2019" name="Int. J. Syst. Evol. Microbiol.">
        <title>The Global Catalogue of Microorganisms (GCM) 10K type strain sequencing project: providing services to taxonomists for standard genome sequencing and annotation.</title>
        <authorList>
            <consortium name="The Broad Institute Genomics Platform"/>
            <consortium name="The Broad Institute Genome Sequencing Center for Infectious Disease"/>
            <person name="Wu L."/>
            <person name="Ma J."/>
        </authorList>
    </citation>
    <scope>NUCLEOTIDE SEQUENCE [LARGE SCALE GENOMIC DNA]</scope>
    <source>
        <strain evidence="2">JCM 17705</strain>
    </source>
</reference>
<keyword evidence="2" id="KW-1185">Reference proteome</keyword>
<gene>
    <name evidence="1" type="ORF">GCM10023149_31320</name>
</gene>
<protein>
    <recommendedName>
        <fullName evidence="3">Phage integrase family protein</fullName>
    </recommendedName>
</protein>
<comment type="caution">
    <text evidence="1">The sequence shown here is derived from an EMBL/GenBank/DDBJ whole genome shotgun (WGS) entry which is preliminary data.</text>
</comment>
<dbReference type="EMBL" id="BAABFT010000008">
    <property type="protein sequence ID" value="GAA4327733.1"/>
    <property type="molecule type" value="Genomic_DNA"/>
</dbReference>
<organism evidence="1 2">
    <name type="scientific">Mucilaginibacter gynuensis</name>
    <dbReference type="NCBI Taxonomy" id="1302236"/>
    <lineage>
        <taxon>Bacteria</taxon>
        <taxon>Pseudomonadati</taxon>
        <taxon>Bacteroidota</taxon>
        <taxon>Sphingobacteriia</taxon>
        <taxon>Sphingobacteriales</taxon>
        <taxon>Sphingobacteriaceae</taxon>
        <taxon>Mucilaginibacter</taxon>
    </lineage>
</organism>
<dbReference type="Proteomes" id="UP001500582">
    <property type="component" value="Unassembled WGS sequence"/>
</dbReference>
<sequence length="49" mass="5654">MGVPSITIMAITGHRTEKAFLKYIKVTPKEHAVQLKELWDRQSMKILNT</sequence>
<proteinExistence type="predicted"/>
<evidence type="ECO:0000313" key="1">
    <source>
        <dbReference type="EMBL" id="GAA4327733.1"/>
    </source>
</evidence>